<gene>
    <name evidence="5" type="primary">xpt</name>
    <name evidence="8" type="ORF">FYJ25_02065</name>
</gene>
<dbReference type="PANTHER" id="PTHR43864">
    <property type="entry name" value="HYPOXANTHINE/GUANINE PHOSPHORIBOSYLTRANSFERASE"/>
    <property type="match status" value="1"/>
</dbReference>
<accession>A0A6N7YBX8</accession>
<evidence type="ECO:0000256" key="4">
    <source>
        <dbReference type="ARBA" id="ARBA00022726"/>
    </source>
</evidence>
<reference evidence="8 9" key="1">
    <citation type="submission" date="2019-08" db="EMBL/GenBank/DDBJ databases">
        <title>In-depth cultivation of the pig gut microbiome towards novel bacterial diversity and tailored functional studies.</title>
        <authorList>
            <person name="Wylensek D."/>
            <person name="Hitch T.C.A."/>
            <person name="Clavel T."/>
        </authorList>
    </citation>
    <scope>NUCLEOTIDE SEQUENCE [LARGE SCALE GENOMIC DNA]</scope>
    <source>
        <strain evidence="8 9">BSM-383-APC-4H</strain>
    </source>
</reference>
<dbReference type="AlphaFoldDB" id="A0A6N7YBX8"/>
<dbReference type="SUPFAM" id="SSF53271">
    <property type="entry name" value="PRTase-like"/>
    <property type="match status" value="1"/>
</dbReference>
<comment type="subcellular location">
    <subcellularLocation>
        <location evidence="5">Cytoplasm</location>
    </subcellularLocation>
</comment>
<keyword evidence="2 5" id="KW-0328">Glycosyltransferase</keyword>
<protein>
    <recommendedName>
        <fullName evidence="5 6">Xanthine phosphoribosyltransferase</fullName>
        <shortName evidence="5">XPRTase</shortName>
        <ecNumber evidence="5 6">2.4.2.22</ecNumber>
    </recommendedName>
</protein>
<feature type="binding site" evidence="5">
    <location>
        <position position="23"/>
    </location>
    <ligand>
        <name>xanthine</name>
        <dbReference type="ChEBI" id="CHEBI:17712"/>
    </ligand>
</feature>
<feature type="binding site" evidence="5">
    <location>
        <position position="30"/>
    </location>
    <ligand>
        <name>xanthine</name>
        <dbReference type="ChEBI" id="CHEBI:17712"/>
    </ligand>
</feature>
<dbReference type="GO" id="GO:0006166">
    <property type="term" value="P:purine ribonucleoside salvage"/>
    <property type="evidence" value="ECO:0007669"/>
    <property type="project" value="UniProtKB-KW"/>
</dbReference>
<evidence type="ECO:0000256" key="1">
    <source>
        <dbReference type="ARBA" id="ARBA00022490"/>
    </source>
</evidence>
<evidence type="ECO:0000256" key="6">
    <source>
        <dbReference type="NCBIfam" id="TIGR01744"/>
    </source>
</evidence>
<dbReference type="EC" id="2.4.2.22" evidence="5 6"/>
<dbReference type="GO" id="GO:0000310">
    <property type="term" value="F:xanthine phosphoribosyltransferase activity"/>
    <property type="evidence" value="ECO:0007669"/>
    <property type="project" value="UniProtKB-UniRule"/>
</dbReference>
<keyword evidence="3 5" id="KW-0808">Transferase</keyword>
<feature type="domain" description="Phosphoribosyltransferase" evidence="7">
    <location>
        <begin position="43"/>
        <end position="166"/>
    </location>
</feature>
<dbReference type="InterPro" id="IPR029057">
    <property type="entry name" value="PRTase-like"/>
</dbReference>
<evidence type="ECO:0000259" key="7">
    <source>
        <dbReference type="Pfam" id="PF00156"/>
    </source>
</evidence>
<comment type="pathway">
    <text evidence="5">Purine metabolism; XMP biosynthesis via salvage pathway; XMP from xanthine: step 1/1.</text>
</comment>
<dbReference type="Proteomes" id="UP000433359">
    <property type="component" value="Unassembled WGS sequence"/>
</dbReference>
<feature type="binding site" evidence="5">
    <location>
        <begin position="131"/>
        <end position="135"/>
    </location>
    <ligand>
        <name>5-phospho-alpha-D-ribose 1-diphosphate</name>
        <dbReference type="ChEBI" id="CHEBI:58017"/>
    </ligand>
</feature>
<evidence type="ECO:0000256" key="3">
    <source>
        <dbReference type="ARBA" id="ARBA00022679"/>
    </source>
</evidence>
<comment type="subunit">
    <text evidence="5">Homodimer.</text>
</comment>
<dbReference type="PANTHER" id="PTHR43864:SF1">
    <property type="entry name" value="XANTHINE PHOSPHORIBOSYLTRANSFERASE"/>
    <property type="match status" value="1"/>
</dbReference>
<dbReference type="InterPro" id="IPR010079">
    <property type="entry name" value="Xanthine_PRibTrfase"/>
</dbReference>
<dbReference type="HAMAP" id="MF_01184">
    <property type="entry name" value="XPRTase"/>
    <property type="match status" value="1"/>
</dbReference>
<dbReference type="EMBL" id="VULP01000002">
    <property type="protein sequence ID" value="MSU81175.1"/>
    <property type="molecule type" value="Genomic_DNA"/>
</dbReference>
<keyword evidence="1 5" id="KW-0963">Cytoplasm</keyword>
<evidence type="ECO:0000256" key="5">
    <source>
        <dbReference type="HAMAP-Rule" id="MF_01184"/>
    </source>
</evidence>
<comment type="function">
    <text evidence="5">Converts the preformed base xanthine, a product of nucleic acid breakdown, to xanthosine 5'-monophosphate (XMP), so it can be reused for RNA or DNA synthesis.</text>
</comment>
<keyword evidence="4 5" id="KW-0660">Purine salvage</keyword>
<dbReference type="NCBIfam" id="TIGR01744">
    <property type="entry name" value="XPRTase"/>
    <property type="match status" value="1"/>
</dbReference>
<dbReference type="UniPathway" id="UPA00602">
    <property type="reaction ID" value="UER00658"/>
</dbReference>
<proteinExistence type="inferred from homology"/>
<dbReference type="Gene3D" id="3.40.50.2020">
    <property type="match status" value="1"/>
</dbReference>
<dbReference type="CDD" id="cd06223">
    <property type="entry name" value="PRTases_typeI"/>
    <property type="match status" value="1"/>
</dbReference>
<comment type="caution">
    <text evidence="8">The sequence shown here is derived from an EMBL/GenBank/DDBJ whole genome shotgun (WGS) entry which is preliminary data.</text>
</comment>
<comment type="catalytic activity">
    <reaction evidence="5">
        <text>XMP + diphosphate = xanthine + 5-phospho-alpha-D-ribose 1-diphosphate</text>
        <dbReference type="Rhea" id="RHEA:10800"/>
        <dbReference type="ChEBI" id="CHEBI:17712"/>
        <dbReference type="ChEBI" id="CHEBI:33019"/>
        <dbReference type="ChEBI" id="CHEBI:57464"/>
        <dbReference type="ChEBI" id="CHEBI:58017"/>
        <dbReference type="EC" id="2.4.2.22"/>
    </reaction>
</comment>
<evidence type="ECO:0000313" key="8">
    <source>
        <dbReference type="EMBL" id="MSU81175.1"/>
    </source>
</evidence>
<dbReference type="GO" id="GO:0046110">
    <property type="term" value="P:xanthine metabolic process"/>
    <property type="evidence" value="ECO:0007669"/>
    <property type="project" value="UniProtKB-UniRule"/>
</dbReference>
<dbReference type="InterPro" id="IPR050118">
    <property type="entry name" value="Pur/Pyrimidine_PRTase"/>
</dbReference>
<dbReference type="NCBIfam" id="NF006671">
    <property type="entry name" value="PRK09219.1"/>
    <property type="match status" value="1"/>
</dbReference>
<sequence length="210" mass="23585">MEKVKLLEERIKKDGKALGKTVLKVDSFINHQVDSEFMDALGKDFAEHFKEYGITKVFTIESSGIAPALMTAKYLDVPMVILKKQTSKILNGKVYQTRVTSFTKGTSYELTLYQDYIDQNDKVLLIDDFLANGEAAMGASRLIKESGADLTGIGILIEKSFQKGRKRLEDAGYYVYSQARVGRLDKDLIEFLPEDAPVLEGVDEQELLDK</sequence>
<evidence type="ECO:0000256" key="2">
    <source>
        <dbReference type="ARBA" id="ARBA00022676"/>
    </source>
</evidence>
<organism evidence="8 9">
    <name type="scientific">Anaerobutyricum soehngenii</name>
    <dbReference type="NCBI Taxonomy" id="105843"/>
    <lineage>
        <taxon>Bacteria</taxon>
        <taxon>Bacillati</taxon>
        <taxon>Bacillota</taxon>
        <taxon>Clostridia</taxon>
        <taxon>Lachnospirales</taxon>
        <taxon>Lachnospiraceae</taxon>
        <taxon>Anaerobutyricum</taxon>
    </lineage>
</organism>
<dbReference type="InterPro" id="IPR000836">
    <property type="entry name" value="PRTase_dom"/>
</dbReference>
<feature type="binding site" evidence="5">
    <location>
        <position position="159"/>
    </location>
    <ligand>
        <name>xanthine</name>
        <dbReference type="ChEBI" id="CHEBI:17712"/>
    </ligand>
</feature>
<name>A0A6N7YBX8_9FIRM</name>
<evidence type="ECO:0000313" key="9">
    <source>
        <dbReference type="Proteomes" id="UP000433359"/>
    </source>
</evidence>
<dbReference type="GO" id="GO:0032265">
    <property type="term" value="P:XMP salvage"/>
    <property type="evidence" value="ECO:0007669"/>
    <property type="project" value="UniProtKB-UniRule"/>
</dbReference>
<dbReference type="GO" id="GO:0005737">
    <property type="term" value="C:cytoplasm"/>
    <property type="evidence" value="ECO:0007669"/>
    <property type="project" value="UniProtKB-SubCell"/>
</dbReference>
<dbReference type="Pfam" id="PF00156">
    <property type="entry name" value="Pribosyltran"/>
    <property type="match status" value="1"/>
</dbReference>
<comment type="similarity">
    <text evidence="5">Belongs to the purine/pyrimidine phosphoribosyltransferase family. Xpt subfamily.</text>
</comment>